<dbReference type="Proteomes" id="UP001163878">
    <property type="component" value="Chromosome"/>
</dbReference>
<organism evidence="2 3">
    <name type="scientific">Streptomyces peucetius</name>
    <dbReference type="NCBI Taxonomy" id="1950"/>
    <lineage>
        <taxon>Bacteria</taxon>
        <taxon>Bacillati</taxon>
        <taxon>Actinomycetota</taxon>
        <taxon>Actinomycetes</taxon>
        <taxon>Kitasatosporales</taxon>
        <taxon>Streptomycetaceae</taxon>
        <taxon>Streptomyces</taxon>
    </lineage>
</organism>
<dbReference type="EMBL" id="CP107567">
    <property type="protein sequence ID" value="UYQ61766.1"/>
    <property type="molecule type" value="Genomic_DNA"/>
</dbReference>
<evidence type="ECO:0000313" key="3">
    <source>
        <dbReference type="Proteomes" id="UP001163878"/>
    </source>
</evidence>
<proteinExistence type="predicted"/>
<reference evidence="2" key="1">
    <citation type="submission" date="2022-10" db="EMBL/GenBank/DDBJ databases">
        <title>Cytochrome P450 Catalyzes Benzene Ring Formation in the Biosynthesis of Trialkyl-Substituted Aromatic Polyketides.</title>
        <authorList>
            <person name="Zhao E."/>
            <person name="Ge H."/>
        </authorList>
    </citation>
    <scope>NUCLEOTIDE SEQUENCE</scope>
    <source>
        <strain evidence="2">NA0869</strain>
    </source>
</reference>
<dbReference type="RefSeq" id="WP_264242984.1">
    <property type="nucleotide sequence ID" value="NZ_CP107567.1"/>
</dbReference>
<protein>
    <recommendedName>
        <fullName evidence="4">Secreted protein</fullName>
    </recommendedName>
</protein>
<keyword evidence="3" id="KW-1185">Reference proteome</keyword>
<feature type="region of interest" description="Disordered" evidence="1">
    <location>
        <begin position="79"/>
        <end position="114"/>
    </location>
</feature>
<sequence length="123" mass="12613">MGGSRSYRLSRTTRPTALLSAVATLLGALFICLVPAGPHHDTTAPPAYGPLVATAYSCPHDEGRCGLLPVLSPAVLTAPPLDAPPTAGATPPYPGPDTEAGPHHRSGAQARAPDLHVLQVLRT</sequence>
<gene>
    <name evidence="2" type="ORF">OGH68_09865</name>
</gene>
<feature type="compositionally biased region" description="Low complexity" evidence="1">
    <location>
        <begin position="79"/>
        <end position="90"/>
    </location>
</feature>
<accession>A0ABY6I459</accession>
<evidence type="ECO:0000256" key="1">
    <source>
        <dbReference type="SAM" id="MobiDB-lite"/>
    </source>
</evidence>
<evidence type="ECO:0008006" key="4">
    <source>
        <dbReference type="Google" id="ProtNLM"/>
    </source>
</evidence>
<evidence type="ECO:0000313" key="2">
    <source>
        <dbReference type="EMBL" id="UYQ61766.1"/>
    </source>
</evidence>
<name>A0ABY6I459_STRPE</name>